<keyword evidence="5" id="KW-0407">Ion channel</keyword>
<dbReference type="GO" id="GO:0016491">
    <property type="term" value="F:oxidoreductase activity"/>
    <property type="evidence" value="ECO:0007669"/>
    <property type="project" value="UniProtKB-KW"/>
</dbReference>
<feature type="domain" description="NADP-dependent oxidoreductase" evidence="4">
    <location>
        <begin position="134"/>
        <end position="237"/>
    </location>
</feature>
<name>A0A2P4Y1C1_9STRA</name>
<keyword evidence="5" id="KW-0406">Ion transport</keyword>
<dbReference type="PANTHER" id="PTHR43150:SF2">
    <property type="entry name" value="HYPERKINETIC, ISOFORM M"/>
    <property type="match status" value="1"/>
</dbReference>
<evidence type="ECO:0000313" key="5">
    <source>
        <dbReference type="EMBL" id="POM71613.1"/>
    </source>
</evidence>
<organism evidence="5 6">
    <name type="scientific">Phytophthora palmivora</name>
    <dbReference type="NCBI Taxonomy" id="4796"/>
    <lineage>
        <taxon>Eukaryota</taxon>
        <taxon>Sar</taxon>
        <taxon>Stramenopiles</taxon>
        <taxon>Oomycota</taxon>
        <taxon>Peronosporomycetes</taxon>
        <taxon>Peronosporales</taxon>
        <taxon>Peronosporaceae</taxon>
        <taxon>Phytophthora</taxon>
    </lineage>
</organism>
<keyword evidence="6" id="KW-1185">Reference proteome</keyword>
<accession>A0A2P4Y1C1</accession>
<dbReference type="GO" id="GO:0034220">
    <property type="term" value="P:monoatomic ion transmembrane transport"/>
    <property type="evidence" value="ECO:0007669"/>
    <property type="project" value="UniProtKB-KW"/>
</dbReference>
<sequence>MASTNAATKMSYRFLGNSGLLMMQTAFKNGVNLFDSAENYAFGPKIFSSTKGFNNGTPNSQCLNRKHLIEGTQASLRKMGLNYVDVICCHHPDAYTPTEETVRAMNYIVDQGWAFYWGTSNWSTSEITEAYVDLFKKYKLGITARSPLALGTLAGKYSSGCPEGSRMYTEDIHNALWGRKFDKRVQKADKLKRIGAEMGCSLAQLALAWRIANKNVSTVIVGASRQSQLEENLKALDLWIRLHLR</sequence>
<dbReference type="OrthoDB" id="40856at2759"/>
<dbReference type="Gene3D" id="3.20.20.100">
    <property type="entry name" value="NADP-dependent oxidoreductase domain"/>
    <property type="match status" value="1"/>
</dbReference>
<gene>
    <name evidence="5" type="ORF">PHPALM_11793</name>
</gene>
<dbReference type="InterPro" id="IPR005399">
    <property type="entry name" value="K_chnl_volt-dep_bsu_KCNAB-rel"/>
</dbReference>
<keyword evidence="3" id="KW-0560">Oxidoreductase</keyword>
<evidence type="ECO:0000256" key="3">
    <source>
        <dbReference type="ARBA" id="ARBA00023002"/>
    </source>
</evidence>
<dbReference type="Pfam" id="PF00248">
    <property type="entry name" value="Aldo_ket_red"/>
    <property type="match status" value="2"/>
</dbReference>
<feature type="domain" description="NADP-dependent oxidoreductase" evidence="4">
    <location>
        <begin position="22"/>
        <end position="130"/>
    </location>
</feature>
<keyword evidence="2" id="KW-0521">NADP</keyword>
<protein>
    <submittedName>
        <fullName evidence="5">Voltage-gated potassium channel subunit beta</fullName>
    </submittedName>
</protein>
<dbReference type="SUPFAM" id="SSF51430">
    <property type="entry name" value="NAD(P)-linked oxidoreductase"/>
    <property type="match status" value="1"/>
</dbReference>
<evidence type="ECO:0000313" key="6">
    <source>
        <dbReference type="Proteomes" id="UP000237271"/>
    </source>
</evidence>
<dbReference type="AlphaFoldDB" id="A0A2P4Y1C1"/>
<evidence type="ECO:0000256" key="1">
    <source>
        <dbReference type="ARBA" id="ARBA00006515"/>
    </source>
</evidence>
<proteinExistence type="inferred from homology"/>
<comment type="caution">
    <text evidence="5">The sequence shown here is derived from an EMBL/GenBank/DDBJ whole genome shotgun (WGS) entry which is preliminary data.</text>
</comment>
<reference evidence="5 6" key="1">
    <citation type="journal article" date="2017" name="Genome Biol. Evol.">
        <title>Phytophthora megakarya and P. palmivora, closely related causal agents of cacao black pod rot, underwent increases in genome sizes and gene numbers by different mechanisms.</title>
        <authorList>
            <person name="Ali S.S."/>
            <person name="Shao J."/>
            <person name="Lary D.J."/>
            <person name="Kronmiller B."/>
            <person name="Shen D."/>
            <person name="Strem M.D."/>
            <person name="Amoako-Attah I."/>
            <person name="Akrofi A.Y."/>
            <person name="Begoude B.A."/>
            <person name="Ten Hoopen G.M."/>
            <person name="Coulibaly K."/>
            <person name="Kebe B.I."/>
            <person name="Melnick R.L."/>
            <person name="Guiltinan M.J."/>
            <person name="Tyler B.M."/>
            <person name="Meinhardt L.W."/>
            <person name="Bailey B.A."/>
        </authorList>
    </citation>
    <scope>NUCLEOTIDE SEQUENCE [LARGE SCALE GENOMIC DNA]</scope>
    <source>
        <strain evidence="6">sbr112.9</strain>
    </source>
</reference>
<evidence type="ECO:0000259" key="4">
    <source>
        <dbReference type="Pfam" id="PF00248"/>
    </source>
</evidence>
<evidence type="ECO:0000256" key="2">
    <source>
        <dbReference type="ARBA" id="ARBA00022857"/>
    </source>
</evidence>
<dbReference type="Proteomes" id="UP000237271">
    <property type="component" value="Unassembled WGS sequence"/>
</dbReference>
<dbReference type="InterPro" id="IPR036812">
    <property type="entry name" value="NAD(P)_OxRdtase_dom_sf"/>
</dbReference>
<dbReference type="EMBL" id="NCKW01006449">
    <property type="protein sequence ID" value="POM71613.1"/>
    <property type="molecule type" value="Genomic_DNA"/>
</dbReference>
<dbReference type="InterPro" id="IPR023210">
    <property type="entry name" value="NADP_OxRdtase_dom"/>
</dbReference>
<keyword evidence="5" id="KW-0813">Transport</keyword>
<dbReference type="PANTHER" id="PTHR43150">
    <property type="entry name" value="HYPERKINETIC, ISOFORM M"/>
    <property type="match status" value="1"/>
</dbReference>
<comment type="similarity">
    <text evidence="1">Belongs to the shaker potassium channel beta subunit family.</text>
</comment>